<evidence type="ECO:0000259" key="1">
    <source>
        <dbReference type="Pfam" id="PF01844"/>
    </source>
</evidence>
<dbReference type="PANTHER" id="PTHR37827">
    <property type="entry name" value="TUDOR DOMAIN-CONTAINING PROTEIN"/>
    <property type="match status" value="1"/>
</dbReference>
<dbReference type="Pfam" id="PF01844">
    <property type="entry name" value="HNH"/>
    <property type="match status" value="1"/>
</dbReference>
<sequence length="116" mass="13325">MCTVKMHRRQRTQLPPLPVAPARADCPLCGRPLIPGPAVDLHHLIPKSQGGRETVAMHRICHRKLHALFSETELARDLHTLEALRAHPSVAAFVRWVRRRPPEFDDTHHRPRRAPR</sequence>
<dbReference type="STRING" id="1000565.METUNv1_02782"/>
<dbReference type="EMBL" id="AFHG01000052">
    <property type="protein sequence ID" value="EGK71388.1"/>
    <property type="molecule type" value="Genomic_DNA"/>
</dbReference>
<reference evidence="2 3" key="1">
    <citation type="journal article" date="2011" name="J. Bacteriol.">
        <title>Genome sequence of Methyloversatilis universalis FAM5T, a methylotrophic representative of the order Rhodocyclales.</title>
        <authorList>
            <person name="Kittichotirat W."/>
            <person name="Good N.M."/>
            <person name="Hall R."/>
            <person name="Bringel F."/>
            <person name="Lajus A."/>
            <person name="Medigue C."/>
            <person name="Smalley N.E."/>
            <person name="Beck D."/>
            <person name="Bumgarner R."/>
            <person name="Vuilleumier S."/>
            <person name="Kalyuzhnaya M.G."/>
        </authorList>
    </citation>
    <scope>NUCLEOTIDE SEQUENCE [LARGE SCALE GENOMIC DNA]</scope>
    <source>
        <strain evidence="3">ATCC BAA-1314 / JCM 13912 / FAM5</strain>
    </source>
</reference>
<organism evidence="2 3">
    <name type="scientific">Methyloversatilis universalis (strain ATCC BAA-1314 / DSM 25237 / JCM 13912 / CCUG 52030 / FAM5)</name>
    <dbReference type="NCBI Taxonomy" id="1000565"/>
    <lineage>
        <taxon>Bacteria</taxon>
        <taxon>Pseudomonadati</taxon>
        <taxon>Pseudomonadota</taxon>
        <taxon>Betaproteobacteria</taxon>
        <taxon>Nitrosomonadales</taxon>
        <taxon>Sterolibacteriaceae</taxon>
        <taxon>Methyloversatilis</taxon>
    </lineage>
</organism>
<comment type="caution">
    <text evidence="2">The sequence shown here is derived from an EMBL/GenBank/DDBJ whole genome shotgun (WGS) entry which is preliminary data.</text>
</comment>
<keyword evidence="3" id="KW-1185">Reference proteome</keyword>
<proteinExistence type="predicted"/>
<name>F5REQ7_METUF</name>
<dbReference type="InterPro" id="IPR002711">
    <property type="entry name" value="HNH"/>
</dbReference>
<dbReference type="PANTHER" id="PTHR37827:SF1">
    <property type="entry name" value="HNH DOMAIN-CONTAINING PROTEIN"/>
    <property type="match status" value="1"/>
</dbReference>
<dbReference type="GO" id="GO:0004519">
    <property type="term" value="F:endonuclease activity"/>
    <property type="evidence" value="ECO:0007669"/>
    <property type="project" value="InterPro"/>
</dbReference>
<evidence type="ECO:0000313" key="3">
    <source>
        <dbReference type="Proteomes" id="UP000005019"/>
    </source>
</evidence>
<dbReference type="Proteomes" id="UP000005019">
    <property type="component" value="Unassembled WGS sequence"/>
</dbReference>
<dbReference type="AlphaFoldDB" id="F5REQ7"/>
<dbReference type="GO" id="GO:0008270">
    <property type="term" value="F:zinc ion binding"/>
    <property type="evidence" value="ECO:0007669"/>
    <property type="project" value="InterPro"/>
</dbReference>
<evidence type="ECO:0000313" key="2">
    <source>
        <dbReference type="EMBL" id="EGK71388.1"/>
    </source>
</evidence>
<dbReference type="GO" id="GO:0003676">
    <property type="term" value="F:nucleic acid binding"/>
    <property type="evidence" value="ECO:0007669"/>
    <property type="project" value="InterPro"/>
</dbReference>
<dbReference type="eggNOG" id="COG1403">
    <property type="taxonomic scope" value="Bacteria"/>
</dbReference>
<dbReference type="Gene3D" id="1.10.30.50">
    <property type="match status" value="1"/>
</dbReference>
<protein>
    <recommendedName>
        <fullName evidence="1">HNH domain-containing protein</fullName>
    </recommendedName>
</protein>
<gene>
    <name evidence="2" type="ORF">METUNv1_02782</name>
</gene>
<dbReference type="OrthoDB" id="8538592at2"/>
<feature type="domain" description="HNH" evidence="1">
    <location>
        <begin position="26"/>
        <end position="67"/>
    </location>
</feature>
<accession>F5REQ7</accession>